<gene>
    <name evidence="2" type="ORF">FAD_1144</name>
    <name evidence="3" type="ORF">HLB00_04785</name>
</gene>
<reference evidence="2 4" key="1">
    <citation type="submission" date="2011-10" db="EMBL/GenBank/DDBJ databases">
        <title>Metabolic and evolutionary patterns in the extreme acidophile Ferroplasma acidiphilum.</title>
        <authorList>
            <person name="Golyshina O.V."/>
            <person name="Kozyavkin S.A."/>
            <person name="Tatusov R.L."/>
            <person name="Slesarev A.I."/>
            <person name="Golyshin P.N."/>
        </authorList>
    </citation>
    <scope>NUCLEOTIDE SEQUENCE [LARGE SCALE GENOMIC DNA]</scope>
    <source>
        <strain evidence="2">Berkeley</strain>
        <strain evidence="4">Y</strain>
    </source>
</reference>
<name>A0A1V0N4F4_9ARCH</name>
<dbReference type="CDD" id="cd00754">
    <property type="entry name" value="Ubl_MoaD"/>
    <property type="match status" value="1"/>
</dbReference>
<organism evidence="2 4">
    <name type="scientific">Ferroplasma acidiphilum</name>
    <dbReference type="NCBI Taxonomy" id="74969"/>
    <lineage>
        <taxon>Archaea</taxon>
        <taxon>Methanobacteriati</taxon>
        <taxon>Thermoplasmatota</taxon>
        <taxon>Thermoplasmata</taxon>
        <taxon>Thermoplasmatales</taxon>
        <taxon>Ferroplasmaceae</taxon>
        <taxon>Ferroplasma</taxon>
    </lineage>
</organism>
<dbReference type="GO" id="GO:0000166">
    <property type="term" value="F:nucleotide binding"/>
    <property type="evidence" value="ECO:0007669"/>
    <property type="project" value="UniProtKB-KW"/>
</dbReference>
<dbReference type="GeneID" id="16024373"/>
<dbReference type="STRING" id="74969.FAD_1144"/>
<dbReference type="InterPro" id="IPR012675">
    <property type="entry name" value="Beta-grasp_dom_sf"/>
</dbReference>
<proteinExistence type="predicted"/>
<dbReference type="SUPFAM" id="SSF54285">
    <property type="entry name" value="MoaD/ThiS"/>
    <property type="match status" value="1"/>
</dbReference>
<evidence type="ECO:0000313" key="3">
    <source>
        <dbReference type="EMBL" id="NOL60151.1"/>
    </source>
</evidence>
<dbReference type="EMBL" id="CP015363">
    <property type="protein sequence ID" value="ARD85020.1"/>
    <property type="molecule type" value="Genomic_DNA"/>
</dbReference>
<dbReference type="EMBL" id="JABGBP010000164">
    <property type="protein sequence ID" value="NOL60151.1"/>
    <property type="molecule type" value="Genomic_DNA"/>
</dbReference>
<dbReference type="Proteomes" id="UP000546917">
    <property type="component" value="Unassembled WGS sequence"/>
</dbReference>
<reference evidence="3 5" key="2">
    <citation type="submission" date="2020-05" db="EMBL/GenBank/DDBJ databases">
        <authorList>
            <person name="Zhang R."/>
        </authorList>
    </citation>
    <scope>NUCLEOTIDE SEQUENCE [LARGE SCALE GENOMIC DNA]</scope>
    <source>
        <strain evidence="3 5">DSM 28986</strain>
    </source>
</reference>
<dbReference type="InterPro" id="IPR016155">
    <property type="entry name" value="Mopterin_synth/thiamin_S_b"/>
</dbReference>
<keyword evidence="4" id="KW-1185">Reference proteome</keyword>
<dbReference type="AlphaFoldDB" id="A0A1V0N4F4"/>
<sequence>MKIVVLYFAHVRDITGLPQEVFDLETGNMDLLREKIFSKYPQLRAINNLLISVNNEYYSGLPLNENDRVAFFPPVSGG</sequence>
<dbReference type="InterPro" id="IPR003749">
    <property type="entry name" value="ThiS/MoaD-like"/>
</dbReference>
<dbReference type="GO" id="GO:1990133">
    <property type="term" value="C:molybdopterin adenylyltransferase complex"/>
    <property type="evidence" value="ECO:0007669"/>
    <property type="project" value="TreeGrafter"/>
</dbReference>
<protein>
    <submittedName>
        <fullName evidence="3">MoaD/ThiS family protein</fullName>
    </submittedName>
    <submittedName>
        <fullName evidence="2">Molybdopterin synthase subunit MoaD / molybdopterin synthase subunit MoaE</fullName>
    </submittedName>
</protein>
<dbReference type="PANTHER" id="PTHR33359:SF1">
    <property type="entry name" value="MOLYBDOPTERIN SYNTHASE SULFUR CARRIER SUBUNIT"/>
    <property type="match status" value="1"/>
</dbReference>
<dbReference type="KEGG" id="fai:FAD_1144"/>
<dbReference type="GO" id="GO:0006777">
    <property type="term" value="P:Mo-molybdopterin cofactor biosynthetic process"/>
    <property type="evidence" value="ECO:0007669"/>
    <property type="project" value="InterPro"/>
</dbReference>
<dbReference type="OrthoDB" id="98357at2157"/>
<evidence type="ECO:0000313" key="2">
    <source>
        <dbReference type="EMBL" id="ARD85020.1"/>
    </source>
</evidence>
<dbReference type="Gene3D" id="3.10.20.30">
    <property type="match status" value="1"/>
</dbReference>
<dbReference type="InterPro" id="IPR044672">
    <property type="entry name" value="MOCS2A"/>
</dbReference>
<dbReference type="Pfam" id="PF02597">
    <property type="entry name" value="ThiS"/>
    <property type="match status" value="1"/>
</dbReference>
<dbReference type="UniPathway" id="UPA00344"/>
<evidence type="ECO:0000256" key="1">
    <source>
        <dbReference type="ARBA" id="ARBA00022741"/>
    </source>
</evidence>
<accession>A0A1V0N4F4</accession>
<dbReference type="PANTHER" id="PTHR33359">
    <property type="entry name" value="MOLYBDOPTERIN SYNTHASE SULFUR CARRIER SUBUNIT"/>
    <property type="match status" value="1"/>
</dbReference>
<dbReference type="RefSeq" id="WP_009886248.1">
    <property type="nucleotide sequence ID" value="NZ_CP015363.1"/>
</dbReference>
<dbReference type="Proteomes" id="UP000192050">
    <property type="component" value="Chromosome"/>
</dbReference>
<keyword evidence="1" id="KW-0547">Nucleotide-binding</keyword>
<evidence type="ECO:0000313" key="4">
    <source>
        <dbReference type="Proteomes" id="UP000192050"/>
    </source>
</evidence>
<evidence type="ECO:0000313" key="5">
    <source>
        <dbReference type="Proteomes" id="UP000546917"/>
    </source>
</evidence>